<dbReference type="EMBL" id="JYDR01000173">
    <property type="protein sequence ID" value="KRY66345.1"/>
    <property type="molecule type" value="Genomic_DNA"/>
</dbReference>
<name>A0A0V1DXN4_TRIPS</name>
<protein>
    <submittedName>
        <fullName evidence="1">Uncharacterized protein</fullName>
    </submittedName>
</protein>
<evidence type="ECO:0000313" key="1">
    <source>
        <dbReference type="EMBL" id="KRY66345.1"/>
    </source>
</evidence>
<gene>
    <name evidence="1" type="ORF">T4A_11409</name>
</gene>
<proteinExistence type="predicted"/>
<sequence length="137" mass="15541">MLLPIWHDAVFSRQLCTPGASTTVHDAFTDLCLRFLRPGIISFLPAGCSTCCSGPGPTTGNKRQYLRWWWHCLPAHHKFPIPASDPLQPVSFQFIQLLLMGKCMCISSVHVRLCGSHLRHPDPHIQHLSLRFVRFKV</sequence>
<reference evidence="1 2" key="1">
    <citation type="submission" date="2015-01" db="EMBL/GenBank/DDBJ databases">
        <title>Evolution of Trichinella species and genotypes.</title>
        <authorList>
            <person name="Korhonen P.K."/>
            <person name="Edoardo P."/>
            <person name="Giuseppe L.R."/>
            <person name="Gasser R.B."/>
        </authorList>
    </citation>
    <scope>NUCLEOTIDE SEQUENCE [LARGE SCALE GENOMIC DNA]</scope>
    <source>
        <strain evidence="1">ISS13</strain>
    </source>
</reference>
<dbReference type="Proteomes" id="UP000054632">
    <property type="component" value="Unassembled WGS sequence"/>
</dbReference>
<comment type="caution">
    <text evidence="1">The sequence shown here is derived from an EMBL/GenBank/DDBJ whole genome shotgun (WGS) entry which is preliminary data.</text>
</comment>
<dbReference type="AlphaFoldDB" id="A0A0V1DXN4"/>
<organism evidence="1 2">
    <name type="scientific">Trichinella pseudospiralis</name>
    <name type="common">Parasitic roundworm</name>
    <dbReference type="NCBI Taxonomy" id="6337"/>
    <lineage>
        <taxon>Eukaryota</taxon>
        <taxon>Metazoa</taxon>
        <taxon>Ecdysozoa</taxon>
        <taxon>Nematoda</taxon>
        <taxon>Enoplea</taxon>
        <taxon>Dorylaimia</taxon>
        <taxon>Trichinellida</taxon>
        <taxon>Trichinellidae</taxon>
        <taxon>Trichinella</taxon>
    </lineage>
</organism>
<accession>A0A0V1DXN4</accession>
<evidence type="ECO:0000313" key="2">
    <source>
        <dbReference type="Proteomes" id="UP000054632"/>
    </source>
</evidence>